<keyword evidence="2" id="KW-1185">Reference proteome</keyword>
<reference evidence="1 2" key="1">
    <citation type="journal article" date="2019" name="Int. J. Syst. Evol. Microbiol.">
        <title>The Global Catalogue of Microorganisms (GCM) 10K type strain sequencing project: providing services to taxonomists for standard genome sequencing and annotation.</title>
        <authorList>
            <consortium name="The Broad Institute Genomics Platform"/>
            <consortium name="The Broad Institute Genome Sequencing Center for Infectious Disease"/>
            <person name="Wu L."/>
            <person name="Ma J."/>
        </authorList>
    </citation>
    <scope>NUCLEOTIDE SEQUENCE [LARGE SCALE GENOMIC DNA]</scope>
    <source>
        <strain evidence="1 2">JCM 8201</strain>
    </source>
</reference>
<dbReference type="Proteomes" id="UP001501842">
    <property type="component" value="Unassembled WGS sequence"/>
</dbReference>
<sequence length="147" mass="16023">MDIWGIREGLAAAAKTVSLPTGKGSLTCTAWLPDQVTSPHFFIAEYTQDYDKTFGGLDVVEFTARILIARGDERSAQEVLDLLLRRGGPSSLKCALEAARGEPGEYALGGLADDFRVERMQGNRLYEHAGVQYVGGELIIRVFGSEK</sequence>
<evidence type="ECO:0000313" key="2">
    <source>
        <dbReference type="Proteomes" id="UP001501842"/>
    </source>
</evidence>
<protein>
    <submittedName>
        <fullName evidence="1">Uncharacterized protein</fullName>
    </submittedName>
</protein>
<accession>A0ABN3US23</accession>
<name>A0ABN3US23_9ACTN</name>
<dbReference type="EMBL" id="BAAATZ010000036">
    <property type="protein sequence ID" value="GAA2737839.1"/>
    <property type="molecule type" value="Genomic_DNA"/>
</dbReference>
<organism evidence="1 2">
    <name type="scientific">Actinocorallia aurantiaca</name>
    <dbReference type="NCBI Taxonomy" id="46204"/>
    <lineage>
        <taxon>Bacteria</taxon>
        <taxon>Bacillati</taxon>
        <taxon>Actinomycetota</taxon>
        <taxon>Actinomycetes</taxon>
        <taxon>Streptosporangiales</taxon>
        <taxon>Thermomonosporaceae</taxon>
        <taxon>Actinocorallia</taxon>
    </lineage>
</organism>
<comment type="caution">
    <text evidence="1">The sequence shown here is derived from an EMBL/GenBank/DDBJ whole genome shotgun (WGS) entry which is preliminary data.</text>
</comment>
<proteinExistence type="predicted"/>
<dbReference type="RefSeq" id="WP_344457426.1">
    <property type="nucleotide sequence ID" value="NZ_BAAATZ010000036.1"/>
</dbReference>
<gene>
    <name evidence="1" type="ORF">GCM10010439_69480</name>
</gene>
<evidence type="ECO:0000313" key="1">
    <source>
        <dbReference type="EMBL" id="GAA2737839.1"/>
    </source>
</evidence>